<dbReference type="InterPro" id="IPR005064">
    <property type="entry name" value="BUG"/>
</dbReference>
<gene>
    <name evidence="3" type="ORF">SAMN04489711_10267</name>
</gene>
<dbReference type="PIRSF" id="PIRSF017082">
    <property type="entry name" value="YflP"/>
    <property type="match status" value="1"/>
</dbReference>
<proteinExistence type="inferred from homology"/>
<name>A0A1I2AJX8_9BURK</name>
<dbReference type="SUPFAM" id="SSF53850">
    <property type="entry name" value="Periplasmic binding protein-like II"/>
    <property type="match status" value="1"/>
</dbReference>
<dbReference type="PANTHER" id="PTHR42928">
    <property type="entry name" value="TRICARBOXYLATE-BINDING PROTEIN"/>
    <property type="match status" value="1"/>
</dbReference>
<dbReference type="CDD" id="cd13578">
    <property type="entry name" value="PBP2_Bug27"/>
    <property type="match status" value="1"/>
</dbReference>
<reference evidence="4" key="1">
    <citation type="submission" date="2016-10" db="EMBL/GenBank/DDBJ databases">
        <authorList>
            <person name="Varghese N."/>
            <person name="Submissions S."/>
        </authorList>
    </citation>
    <scope>NUCLEOTIDE SEQUENCE [LARGE SCALE GENOMIC DNA]</scope>
    <source>
        <strain evidence="4">DSM 27981</strain>
    </source>
</reference>
<dbReference type="Proteomes" id="UP000199119">
    <property type="component" value="Unassembled WGS sequence"/>
</dbReference>
<accession>A0A1I2AJX8</accession>
<dbReference type="PROSITE" id="PS51318">
    <property type="entry name" value="TAT"/>
    <property type="match status" value="1"/>
</dbReference>
<evidence type="ECO:0000313" key="3">
    <source>
        <dbReference type="EMBL" id="SFE44196.1"/>
    </source>
</evidence>
<dbReference type="RefSeq" id="WP_092937444.1">
    <property type="nucleotide sequence ID" value="NZ_FONX01000002.1"/>
</dbReference>
<organism evidence="3 4">
    <name type="scientific">Paracidovorax wautersii</name>
    <dbReference type="NCBI Taxonomy" id="1177982"/>
    <lineage>
        <taxon>Bacteria</taxon>
        <taxon>Pseudomonadati</taxon>
        <taxon>Pseudomonadota</taxon>
        <taxon>Betaproteobacteria</taxon>
        <taxon>Burkholderiales</taxon>
        <taxon>Comamonadaceae</taxon>
        <taxon>Paracidovorax</taxon>
    </lineage>
</organism>
<dbReference type="EMBL" id="FONX01000002">
    <property type="protein sequence ID" value="SFE44196.1"/>
    <property type="molecule type" value="Genomic_DNA"/>
</dbReference>
<keyword evidence="4" id="KW-1185">Reference proteome</keyword>
<dbReference type="Pfam" id="PF03401">
    <property type="entry name" value="TctC"/>
    <property type="match status" value="1"/>
</dbReference>
<evidence type="ECO:0000256" key="2">
    <source>
        <dbReference type="SAM" id="SignalP"/>
    </source>
</evidence>
<feature type="signal peptide" evidence="2">
    <location>
        <begin position="1"/>
        <end position="42"/>
    </location>
</feature>
<keyword evidence="2" id="KW-0732">Signal</keyword>
<sequence>MTVPPPHPRAPAFASRRSLLAGTAALAAGAALPGLLPLPAHAEDAAAYPARPVRLLVGYSAGGAVDAVARSLGQALAASLGQPFVVDNRPGAGSNIAVKAAIDAPADGYTLMVAANALAANMALYQPAPFDAERDLAAISLIGRVPVVIAANTQAPYASIGQLIAQAKARPRAIAFASPGNGSTPHMAVEFFERAAGIELQHVPYRGGAQALTDVLGGQVPLIAVNALEALPHARSGKLKVLAVLSPGRSAVLPDVPTIAESGFPGFEASVWYGLVAPAGTPQPIVDRLHAEVQKALQTPGVRERMAQVGGEVLPGSRDAFVRLIHSERQRYEKLVREARIQPD</sequence>
<evidence type="ECO:0000256" key="1">
    <source>
        <dbReference type="ARBA" id="ARBA00006987"/>
    </source>
</evidence>
<protein>
    <submittedName>
        <fullName evidence="3">Tripartite-type tricarboxylate transporter, receptor component TctC</fullName>
    </submittedName>
</protein>
<dbReference type="Gene3D" id="3.40.190.150">
    <property type="entry name" value="Bordetella uptake gene, domain 1"/>
    <property type="match status" value="1"/>
</dbReference>
<keyword evidence="3" id="KW-0675">Receptor</keyword>
<dbReference type="InterPro" id="IPR006311">
    <property type="entry name" value="TAT_signal"/>
</dbReference>
<feature type="chain" id="PRO_5011738781" evidence="2">
    <location>
        <begin position="43"/>
        <end position="344"/>
    </location>
</feature>
<dbReference type="Gene3D" id="3.40.190.10">
    <property type="entry name" value="Periplasmic binding protein-like II"/>
    <property type="match status" value="1"/>
</dbReference>
<evidence type="ECO:0000313" key="4">
    <source>
        <dbReference type="Proteomes" id="UP000199119"/>
    </source>
</evidence>
<dbReference type="InterPro" id="IPR042100">
    <property type="entry name" value="Bug_dom1"/>
</dbReference>
<comment type="similarity">
    <text evidence="1">Belongs to the UPF0065 (bug) family.</text>
</comment>
<dbReference type="STRING" id="1177982.SAMN04489711_10267"/>
<dbReference type="OrthoDB" id="8678477at2"/>
<dbReference type="AlphaFoldDB" id="A0A1I2AJX8"/>
<dbReference type="PANTHER" id="PTHR42928:SF5">
    <property type="entry name" value="BLR1237 PROTEIN"/>
    <property type="match status" value="1"/>
</dbReference>